<keyword evidence="3" id="KW-1185">Reference proteome</keyword>
<dbReference type="PROSITE" id="PS50280">
    <property type="entry name" value="SET"/>
    <property type="match status" value="1"/>
</dbReference>
<protein>
    <submittedName>
        <fullName evidence="2">LAQU0S01e05314g1_1</fullName>
    </submittedName>
</protein>
<dbReference type="InterPro" id="IPR046341">
    <property type="entry name" value="SET_dom_sf"/>
</dbReference>
<dbReference type="PANTHER" id="PTHR12197:SF294">
    <property type="entry name" value="POTENTIAL PROTEIN LYSINE METHYLTRANSFERASE SET6"/>
    <property type="match status" value="1"/>
</dbReference>
<dbReference type="PANTHER" id="PTHR12197">
    <property type="entry name" value="HISTONE-LYSINE N-METHYLTRANSFERASE SMYD"/>
    <property type="match status" value="1"/>
</dbReference>
<dbReference type="Gene3D" id="2.170.270.10">
    <property type="entry name" value="SET domain"/>
    <property type="match status" value="1"/>
</dbReference>
<accession>A0A0P1KWX4</accession>
<proteinExistence type="predicted"/>
<dbReference type="GO" id="GO:0005634">
    <property type="term" value="C:nucleus"/>
    <property type="evidence" value="ECO:0007669"/>
    <property type="project" value="TreeGrafter"/>
</dbReference>
<dbReference type="InterPro" id="IPR001214">
    <property type="entry name" value="SET_dom"/>
</dbReference>
<evidence type="ECO:0000313" key="3">
    <source>
        <dbReference type="Proteomes" id="UP000236544"/>
    </source>
</evidence>
<dbReference type="Pfam" id="PF00856">
    <property type="entry name" value="SET"/>
    <property type="match status" value="1"/>
</dbReference>
<dbReference type="SMART" id="SM00317">
    <property type="entry name" value="SET"/>
    <property type="match status" value="1"/>
</dbReference>
<sequence length="353" mass="41289">MTLEEGTVQISELFDIRITNDSGRACFANRDLKKNTDVLCLKKCLGASTCYEFRKEVCSQCFRYEGGRRMKVRLDNKYPKGAGLWFCTENCRDQFLRQEHVDHLTDAYEILLVNWEAQAKKRVGRVDNASNTSASTEEIESLWQDIRDNWITRIDCMKPTKRASQLPIINEDEYVCARFVIHCLFTLETSHASSLQMTAFRNLQSNESSKIMKFPVLLDLQKHVFQTLYILLPSFLRPKFDIPTYRHILGSEYGNSFGIWQNEESSDSREYLGYWVLPEASFFNHSCAPNLIKHRAGNQMVFTLNSDVLKDQELCIDYKDILHLKVDERRRILKENWFFSCECSRCKLETQIN</sequence>
<dbReference type="OrthoDB" id="1028014at2759"/>
<feature type="domain" description="SET" evidence="1">
    <location>
        <begin position="12"/>
        <end position="319"/>
    </location>
</feature>
<evidence type="ECO:0000259" key="1">
    <source>
        <dbReference type="PROSITE" id="PS50280"/>
    </source>
</evidence>
<dbReference type="CDD" id="cd20071">
    <property type="entry name" value="SET_SMYD"/>
    <property type="match status" value="1"/>
</dbReference>
<gene>
    <name evidence="2" type="ORF">LAQU0_S01e05314g</name>
</gene>
<dbReference type="EMBL" id="LN890560">
    <property type="protein sequence ID" value="CUS20380.1"/>
    <property type="molecule type" value="Genomic_DNA"/>
</dbReference>
<reference evidence="3" key="1">
    <citation type="submission" date="2015-10" db="EMBL/GenBank/DDBJ databases">
        <authorList>
            <person name="Devillers H."/>
        </authorList>
    </citation>
    <scope>NUCLEOTIDE SEQUENCE [LARGE SCALE GENOMIC DNA]</scope>
</reference>
<organism evidence="2 3">
    <name type="scientific">Lachancea quebecensis</name>
    <dbReference type="NCBI Taxonomy" id="1654605"/>
    <lineage>
        <taxon>Eukaryota</taxon>
        <taxon>Fungi</taxon>
        <taxon>Dikarya</taxon>
        <taxon>Ascomycota</taxon>
        <taxon>Saccharomycotina</taxon>
        <taxon>Saccharomycetes</taxon>
        <taxon>Saccharomycetales</taxon>
        <taxon>Saccharomycetaceae</taxon>
        <taxon>Lachancea</taxon>
    </lineage>
</organism>
<dbReference type="AlphaFoldDB" id="A0A0P1KWX4"/>
<evidence type="ECO:0000313" key="2">
    <source>
        <dbReference type="EMBL" id="CUS20380.1"/>
    </source>
</evidence>
<name>A0A0P1KWX4_9SACH</name>
<dbReference type="Proteomes" id="UP000236544">
    <property type="component" value="Unassembled WGS sequence"/>
</dbReference>
<dbReference type="SUPFAM" id="SSF82199">
    <property type="entry name" value="SET domain"/>
    <property type="match status" value="1"/>
</dbReference>
<dbReference type="InterPro" id="IPR050869">
    <property type="entry name" value="H3K4_H4K5_MeTrfase"/>
</dbReference>